<keyword evidence="4" id="KW-1185">Reference proteome</keyword>
<name>A0A1I7SHA4_BURXY</name>
<evidence type="ECO:0000313" key="2">
    <source>
        <dbReference type="EMBL" id="CAD5208184.1"/>
    </source>
</evidence>
<evidence type="ECO:0000313" key="3">
    <source>
        <dbReference type="Proteomes" id="UP000095284"/>
    </source>
</evidence>
<keyword evidence="1" id="KW-0732">Signal</keyword>
<accession>A0A1I7SHA4</accession>
<dbReference type="Proteomes" id="UP000095284">
    <property type="component" value="Unplaced"/>
</dbReference>
<feature type="chain" id="PRO_5035399895" evidence="1">
    <location>
        <begin position="20"/>
        <end position="66"/>
    </location>
</feature>
<dbReference type="AlphaFoldDB" id="A0A1I7SHA4"/>
<gene>
    <name evidence="2" type="ORF">BXYJ_LOCUS420</name>
</gene>
<proteinExistence type="predicted"/>
<protein>
    <submittedName>
        <fullName evidence="2">(pine wood nematode) hypothetical protein</fullName>
    </submittedName>
</protein>
<dbReference type="EMBL" id="CAJFCV020000001">
    <property type="protein sequence ID" value="CAG9080559.1"/>
    <property type="molecule type" value="Genomic_DNA"/>
</dbReference>
<feature type="signal peptide" evidence="1">
    <location>
        <begin position="1"/>
        <end position="19"/>
    </location>
</feature>
<dbReference type="EMBL" id="CAJFDI010000001">
    <property type="protein sequence ID" value="CAD5208184.1"/>
    <property type="molecule type" value="Genomic_DNA"/>
</dbReference>
<dbReference type="Proteomes" id="UP000659654">
    <property type="component" value="Unassembled WGS sequence"/>
</dbReference>
<dbReference type="WBParaSite" id="BXY_1242000.1">
    <property type="protein sequence ID" value="BXY_1242000.1"/>
    <property type="gene ID" value="BXY_1242000"/>
</dbReference>
<sequence length="66" mass="6985">MRFIVIFLLFAALLVAGDSGKIGQPCKTDADCANVSVPPGFYAGCRYTMEGGFCTLLHKLSSTPAL</sequence>
<reference evidence="5" key="1">
    <citation type="submission" date="2016-11" db="UniProtKB">
        <authorList>
            <consortium name="WormBaseParasite"/>
        </authorList>
    </citation>
    <scope>IDENTIFICATION</scope>
</reference>
<organism evidence="3 5">
    <name type="scientific">Bursaphelenchus xylophilus</name>
    <name type="common">Pinewood nematode worm</name>
    <name type="synonym">Aphelenchoides xylophilus</name>
    <dbReference type="NCBI Taxonomy" id="6326"/>
    <lineage>
        <taxon>Eukaryota</taxon>
        <taxon>Metazoa</taxon>
        <taxon>Ecdysozoa</taxon>
        <taxon>Nematoda</taxon>
        <taxon>Chromadorea</taxon>
        <taxon>Rhabditida</taxon>
        <taxon>Tylenchina</taxon>
        <taxon>Tylenchomorpha</taxon>
        <taxon>Aphelenchoidea</taxon>
        <taxon>Aphelenchoididae</taxon>
        <taxon>Bursaphelenchus</taxon>
    </lineage>
</organism>
<reference evidence="2" key="2">
    <citation type="submission" date="2020-09" db="EMBL/GenBank/DDBJ databases">
        <authorList>
            <person name="Kikuchi T."/>
        </authorList>
    </citation>
    <scope>NUCLEOTIDE SEQUENCE</scope>
    <source>
        <strain evidence="2">Ka4C1</strain>
    </source>
</reference>
<evidence type="ECO:0000313" key="5">
    <source>
        <dbReference type="WBParaSite" id="BXY_1242000.1"/>
    </source>
</evidence>
<dbReference type="Proteomes" id="UP000582659">
    <property type="component" value="Unassembled WGS sequence"/>
</dbReference>
<evidence type="ECO:0000256" key="1">
    <source>
        <dbReference type="SAM" id="SignalP"/>
    </source>
</evidence>
<evidence type="ECO:0000313" key="4">
    <source>
        <dbReference type="Proteomes" id="UP000659654"/>
    </source>
</evidence>